<dbReference type="InterPro" id="IPR050833">
    <property type="entry name" value="Poly_Biosynth_Transport"/>
</dbReference>
<comment type="subcellular location">
    <subcellularLocation>
        <location evidence="1">Cell membrane</location>
        <topology evidence="1">Multi-pass membrane protein</topology>
    </subcellularLocation>
</comment>
<keyword evidence="4 6" id="KW-1133">Transmembrane helix</keyword>
<feature type="transmembrane region" description="Helical" evidence="6">
    <location>
        <begin position="328"/>
        <end position="351"/>
    </location>
</feature>
<dbReference type="OrthoDB" id="9815702at2"/>
<protein>
    <submittedName>
        <fullName evidence="7">Polysaccharide flippase transporter</fullName>
    </submittedName>
</protein>
<keyword evidence="2" id="KW-1003">Cell membrane</keyword>
<dbReference type="GO" id="GO:0005886">
    <property type="term" value="C:plasma membrane"/>
    <property type="evidence" value="ECO:0007669"/>
    <property type="project" value="UniProtKB-SubCell"/>
</dbReference>
<feature type="transmembrane region" description="Helical" evidence="6">
    <location>
        <begin position="50"/>
        <end position="67"/>
    </location>
</feature>
<dbReference type="PANTHER" id="PTHR30250">
    <property type="entry name" value="PST FAMILY PREDICTED COLANIC ACID TRANSPORTER"/>
    <property type="match status" value="1"/>
</dbReference>
<evidence type="ECO:0000313" key="8">
    <source>
        <dbReference type="Proteomes" id="UP000198604"/>
    </source>
</evidence>
<gene>
    <name evidence="7" type="primary">wzx</name>
    <name evidence="7" type="ORF">BN1356_00861</name>
</gene>
<dbReference type="CDD" id="cd13128">
    <property type="entry name" value="MATE_Wzx_like"/>
    <property type="match status" value="1"/>
</dbReference>
<evidence type="ECO:0000256" key="3">
    <source>
        <dbReference type="ARBA" id="ARBA00022692"/>
    </source>
</evidence>
<dbReference type="Pfam" id="PF01943">
    <property type="entry name" value="Polysacc_synt"/>
    <property type="match status" value="1"/>
</dbReference>
<dbReference type="InterPro" id="IPR002797">
    <property type="entry name" value="Polysacc_synth"/>
</dbReference>
<feature type="transmembrane region" description="Helical" evidence="6">
    <location>
        <begin position="171"/>
        <end position="192"/>
    </location>
</feature>
<evidence type="ECO:0000313" key="7">
    <source>
        <dbReference type="EMBL" id="CQR24514.1"/>
    </source>
</evidence>
<feature type="transmembrane region" description="Helical" evidence="6">
    <location>
        <begin position="12"/>
        <end position="30"/>
    </location>
</feature>
<feature type="transmembrane region" description="Helical" evidence="6">
    <location>
        <begin position="384"/>
        <end position="404"/>
    </location>
</feature>
<evidence type="ECO:0000256" key="2">
    <source>
        <dbReference type="ARBA" id="ARBA00022475"/>
    </source>
</evidence>
<feature type="transmembrane region" description="Helical" evidence="6">
    <location>
        <begin position="148"/>
        <end position="165"/>
    </location>
</feature>
<evidence type="ECO:0000256" key="1">
    <source>
        <dbReference type="ARBA" id="ARBA00004651"/>
    </source>
</evidence>
<accession>A0A0E4H4U8</accession>
<feature type="transmembrane region" description="Helical" evidence="6">
    <location>
        <begin position="442"/>
        <end position="461"/>
    </location>
</feature>
<sequence length="475" mass="54074">MKSEKIIVKNTMYSILKTIATIIFPIITYPYISRTLNVTDIGKIEFSRSIINYIILLAGLGINTYAIREGAKIRDDQQKIKIFSNQVFSINILSTVFALFFLGLFIYFIKYFNPYRELILILSISIIANLVSREWLNSIYEDFKYITLRNIFIQVLSVIFMLIWVKSANDYLIYAFIIVFSSLGPAILNLFYTKKYTSLGVSKQLELSTHLPPILLIFAINLSTTIYVNLDTTMLNIFSGDYATGIYSASTKVYGLLKSLVAAVIIVMLPRLSNMVGKGHLRVEQILTKISIVIILFVAPVCFFTFLLSDSIIDILASKAFMAASFSLKLLSISLVFSSLASFLTTSVLLPYGKEKKILIASVFSALINFILNFWFIPRYTYNGAALTTIIAEFSMLIISYYFAREYFKFTNVLISLFISVIGMIPGILLYVVINIFKLSSFWNIFLIGGFGFLLYLLIVYRQMRISNFLEKMNT</sequence>
<dbReference type="STRING" id="1608583.BN1356_00861"/>
<proteinExistence type="predicted"/>
<keyword evidence="8" id="KW-1185">Reference proteome</keyword>
<dbReference type="AlphaFoldDB" id="A0A0E4H4U8"/>
<feature type="transmembrane region" description="Helical" evidence="6">
    <location>
        <begin position="358"/>
        <end position="378"/>
    </location>
</feature>
<feature type="transmembrane region" description="Helical" evidence="6">
    <location>
        <begin position="213"/>
        <end position="230"/>
    </location>
</feature>
<feature type="transmembrane region" description="Helical" evidence="6">
    <location>
        <begin position="250"/>
        <end position="269"/>
    </location>
</feature>
<dbReference type="PANTHER" id="PTHR30250:SF11">
    <property type="entry name" value="O-ANTIGEN TRANSPORTER-RELATED"/>
    <property type="match status" value="1"/>
</dbReference>
<feature type="transmembrane region" description="Helical" evidence="6">
    <location>
        <begin position="413"/>
        <end position="436"/>
    </location>
</feature>
<evidence type="ECO:0000256" key="5">
    <source>
        <dbReference type="ARBA" id="ARBA00023136"/>
    </source>
</evidence>
<feature type="transmembrane region" description="Helical" evidence="6">
    <location>
        <begin position="290"/>
        <end position="308"/>
    </location>
</feature>
<evidence type="ECO:0000256" key="4">
    <source>
        <dbReference type="ARBA" id="ARBA00022989"/>
    </source>
</evidence>
<organism evidence="7 8">
    <name type="scientific">Streptococcus varani</name>
    <dbReference type="NCBI Taxonomy" id="1608583"/>
    <lineage>
        <taxon>Bacteria</taxon>
        <taxon>Bacillati</taxon>
        <taxon>Bacillota</taxon>
        <taxon>Bacilli</taxon>
        <taxon>Lactobacillales</taxon>
        <taxon>Streptococcaceae</taxon>
        <taxon>Streptococcus</taxon>
    </lineage>
</organism>
<dbReference type="Proteomes" id="UP000198604">
    <property type="component" value="Unassembled WGS sequence"/>
</dbReference>
<feature type="transmembrane region" description="Helical" evidence="6">
    <location>
        <begin position="88"/>
        <end position="112"/>
    </location>
</feature>
<name>A0A0E4H4U8_9STRE</name>
<feature type="transmembrane region" description="Helical" evidence="6">
    <location>
        <begin position="118"/>
        <end position="136"/>
    </location>
</feature>
<evidence type="ECO:0000256" key="6">
    <source>
        <dbReference type="SAM" id="Phobius"/>
    </source>
</evidence>
<reference evidence="8" key="1">
    <citation type="submission" date="2015-03" db="EMBL/GenBank/DDBJ databases">
        <authorList>
            <person name="Urmite Genomes"/>
        </authorList>
    </citation>
    <scope>NUCLEOTIDE SEQUENCE [LARGE SCALE GENOMIC DNA]</scope>
    <source>
        <strain evidence="8">FF10</strain>
    </source>
</reference>
<keyword evidence="3 6" id="KW-0812">Transmembrane</keyword>
<dbReference type="EMBL" id="CTEN01000002">
    <property type="protein sequence ID" value="CQR24514.1"/>
    <property type="molecule type" value="Genomic_DNA"/>
</dbReference>
<dbReference type="RefSeq" id="WP_093650164.1">
    <property type="nucleotide sequence ID" value="NZ_CTEN01000002.1"/>
</dbReference>
<keyword evidence="5 6" id="KW-0472">Membrane</keyword>